<evidence type="ECO:0000256" key="2">
    <source>
        <dbReference type="ARBA" id="ARBA00004275"/>
    </source>
</evidence>
<dbReference type="FunFam" id="3.30.465.10:FF:000004">
    <property type="entry name" value="Xanthine dehydrogenase/oxidase"/>
    <property type="match status" value="1"/>
</dbReference>
<feature type="binding site" evidence="21">
    <location>
        <position position="927"/>
    </location>
    <ligand>
        <name>Mo-molybdopterin</name>
        <dbReference type="ChEBI" id="CHEBI:71302"/>
    </ligand>
    <ligandPart>
        <name>Mo</name>
        <dbReference type="ChEBI" id="CHEBI:28685"/>
    </ligandPart>
</feature>
<protein>
    <recommendedName>
        <fullName evidence="5">xanthine dehydrogenase</fullName>
        <ecNumber evidence="5">1.17.1.4</ecNumber>
    </recommendedName>
</protein>
<comment type="cofactor">
    <cofactor evidence="21">
        <name>Mo-molybdopterin</name>
        <dbReference type="ChEBI" id="CHEBI:71302"/>
    </cofactor>
    <text evidence="21">Binds 1 Mo-molybdopterin (Mo-MPT) cofactor per subunit.</text>
</comment>
<feature type="domain" description="2Fe-2S ferredoxin-type" evidence="22">
    <location>
        <begin position="6"/>
        <end position="93"/>
    </location>
</feature>
<dbReference type="PROSITE" id="PS51387">
    <property type="entry name" value="FAD_PCMH"/>
    <property type="match status" value="1"/>
</dbReference>
<evidence type="ECO:0000256" key="21">
    <source>
        <dbReference type="PIRSR" id="PIRSR000127-3"/>
    </source>
</evidence>
<dbReference type="SUPFAM" id="SSF54665">
    <property type="entry name" value="CO dehydrogenase molybdoprotein N-domain-like"/>
    <property type="match status" value="1"/>
</dbReference>
<evidence type="ECO:0000256" key="16">
    <source>
        <dbReference type="ARBA" id="ARBA00034078"/>
    </source>
</evidence>
<dbReference type="Pfam" id="PF01799">
    <property type="entry name" value="Fer2_2"/>
    <property type="match status" value="1"/>
</dbReference>
<dbReference type="FunFam" id="3.10.20.30:FF:000015">
    <property type="entry name" value="Aldehyde oxidase 1"/>
    <property type="match status" value="1"/>
</dbReference>
<dbReference type="InterPro" id="IPR014307">
    <property type="entry name" value="Xanthine_DH_ssu"/>
</dbReference>
<dbReference type="OMA" id="FESDRCT"/>
<feature type="binding site" evidence="20">
    <location>
        <position position="378"/>
    </location>
    <ligand>
        <name>FAD</name>
        <dbReference type="ChEBI" id="CHEBI:57692"/>
    </ligand>
</feature>
<feature type="binding site" evidence="21">
    <location>
        <position position="75"/>
    </location>
    <ligand>
        <name>[2Fe-2S] cluster</name>
        <dbReference type="ChEBI" id="CHEBI:190135"/>
        <label>1</label>
    </ligand>
</feature>
<evidence type="ECO:0000256" key="4">
    <source>
        <dbReference type="ARBA" id="ARBA00011738"/>
    </source>
</evidence>
<dbReference type="InterPro" id="IPR037165">
    <property type="entry name" value="AldOxase/xan_DH_Mopterin-bd_sf"/>
</dbReference>
<dbReference type="InterPro" id="IPR016167">
    <property type="entry name" value="FAD-bd_PCMH_sub1"/>
</dbReference>
<dbReference type="Pfam" id="PF00111">
    <property type="entry name" value="Fer2"/>
    <property type="match status" value="1"/>
</dbReference>
<sequence>MTSASHDLIFFVNGRKITVTNPNPETTLLYFLRSKLHMTGTKGACGEGGCGACTVMFSRYDTTLDIIKHYAVNACLAPLCAVHGIAVTTIEGLGSVRTKLHPLQRQIAENHGSQCGFCTPGIIMSMYALLRNNPHPTTEQLYDAMDGNLCRCTGYRPILESFYPFIKRYSDCPMGEKCCKNQSKPVTNGCASENGAPDDPSAEDSLNSEDELCELSEPVFYDPSQEPIFPPELKLMSAKLISENLRFESDRCTWLRPTTLAQLLEIKNRYPDCRLVTGNTEIGIETKFRQRHYTTLVSPAFVKELREVKILEKGIKFGASVSLTDMEKHLRKAVSTYPEEKTRVFRGFIEMLGFFAGRQIRNVASIGGNIINASPISDLNPLLLACNAEIEFAAHGLGHRSVKMDTEFFRGYKKTRMRPHEILISITLPFTTENDFFYGYKQACRREDDISIVNAGMRVTLVFNTRVITDIQLAFGGMSVNTVLAAKTMEALKGRMWDDSVLDIACSQDMLPADLPLPPGSPGGMVAYRRTLTLSFFFKFFTAVSKKLQERVIMSLVPLVGLSAADPLKRGISRGSQFYKVKDPDSPFDSIGKPLVHVSAHKQVTGEAMFMDDLPKCQGELFVGLVTSKRAHARLLKVDFSTVLQMPGVVDVVDYRDVPGDNNWDTTEQVFAKDMVVHEGQVIAAVVAQTLAEAQRGAHSVEVEYEDLEPVLSIKQAIEKNLFFPTPVKLDTGDVEKAFQNCDHVEEGDMHVSAQEHFYLEPQGCVVYPRDAGEIEVVATTQSPTQMQTCLGKVLGLSANRIAVKVKRLGGGFGGKETRTATCLLPAAVAAVKTNKPVRCVLDRDEDMCLTGTRHPAYIKYKIGFNKDGKIVAIDSHLYLNMGHSIDLSPAVLETAVLALDNAYNIPNFRVQGHLCKTNLTSCTAFRGFGGPQAVIMAENWVSHVADVLHKSPEEVREKNFYKEGETIPCGQVVTQCNILKCWQECIKNSDYYRRKDAVIQYNRENRWKKKGIAITPLKYGLAFLLQSMNQGGALIHIYTDGTVLVSHGGIEMGQGLHTKMIQVVSKELDVPVSCIHISETSTTLVPNTGPTAASMSSDLYGAAIIDACDILKERLAPFRAAEPDKTLLEWAHAAHQSRVPLSAVGYYKLEGINLDWSRKINSPFSYFSFGAACSEVEIDCLTGDHQVLRTDIVMDVGQSLNPAIDVGQIEGAFTQGYGLVMLEEYKVSPEGIHLSRGPGNYKIPSFGNIPHIFNVSLLKSSQNPRAVYSSKGVGEPPLCLATSVLMATKAAIKAARSHSGLKGYFPLYTPATPERIRMACMDRFAQQFAEDGEKDAKKPWTILL</sequence>
<dbReference type="PANTHER" id="PTHR45444:SF3">
    <property type="entry name" value="XANTHINE DEHYDROGENASE"/>
    <property type="match status" value="1"/>
</dbReference>
<dbReference type="SUPFAM" id="SSF56003">
    <property type="entry name" value="Molybdenum cofactor-binding domain"/>
    <property type="match status" value="1"/>
</dbReference>
<evidence type="ECO:0000256" key="9">
    <source>
        <dbReference type="ARBA" id="ARBA00022723"/>
    </source>
</evidence>
<dbReference type="PIRSF" id="PIRSF000127">
    <property type="entry name" value="Xanthine_DH"/>
    <property type="match status" value="1"/>
</dbReference>
<dbReference type="InterPro" id="IPR036318">
    <property type="entry name" value="FAD-bd_PCMH-like_sf"/>
</dbReference>
<evidence type="ECO:0000259" key="22">
    <source>
        <dbReference type="PROSITE" id="PS51085"/>
    </source>
</evidence>
<dbReference type="Gene3D" id="3.30.365.10">
    <property type="entry name" value="Aldehyde oxidase/xanthine dehydrogenase, molybdopterin binding domain"/>
    <property type="match status" value="4"/>
</dbReference>
<dbReference type="PROSITE" id="PS51085">
    <property type="entry name" value="2FE2S_FER_2"/>
    <property type="match status" value="1"/>
</dbReference>
<feature type="binding site" evidence="21">
    <location>
        <position position="45"/>
    </location>
    <ligand>
        <name>[2Fe-2S] cluster</name>
        <dbReference type="ChEBI" id="CHEBI:190135"/>
        <label>1</label>
    </ligand>
</feature>
<dbReference type="GO" id="GO:0005506">
    <property type="term" value="F:iron ion binding"/>
    <property type="evidence" value="ECO:0007669"/>
    <property type="project" value="InterPro"/>
</dbReference>
<keyword evidence="11" id="KW-0560">Oxidoreductase</keyword>
<dbReference type="SMART" id="SM01092">
    <property type="entry name" value="CO_deh_flav_C"/>
    <property type="match status" value="1"/>
</dbReference>
<keyword evidence="8 21" id="KW-0001">2Fe-2S</keyword>
<dbReference type="GO" id="GO:0004854">
    <property type="term" value="F:xanthine dehydrogenase activity"/>
    <property type="evidence" value="ECO:0007669"/>
    <property type="project" value="UniProtKB-EC"/>
</dbReference>
<evidence type="ECO:0000259" key="23">
    <source>
        <dbReference type="PROSITE" id="PS51387"/>
    </source>
</evidence>
<dbReference type="SUPFAM" id="SSF56176">
    <property type="entry name" value="FAD-binding/transporter-associated domain-like"/>
    <property type="match status" value="1"/>
</dbReference>
<proteinExistence type="inferred from homology"/>
<dbReference type="PANTHER" id="PTHR45444">
    <property type="entry name" value="XANTHINE DEHYDROGENASE"/>
    <property type="match status" value="1"/>
</dbReference>
<dbReference type="Gene3D" id="3.10.20.30">
    <property type="match status" value="1"/>
</dbReference>
<dbReference type="FunFam" id="3.90.1170.50:FF:000001">
    <property type="entry name" value="Aldehyde oxidase 1"/>
    <property type="match status" value="1"/>
</dbReference>
<dbReference type="EC" id="1.17.1.4" evidence="5"/>
<dbReference type="Pfam" id="PF03450">
    <property type="entry name" value="CO_deh_flav_C"/>
    <property type="match status" value="1"/>
</dbReference>
<dbReference type="InterPro" id="IPR016169">
    <property type="entry name" value="FAD-bd_PCMH_sub2"/>
</dbReference>
<dbReference type="OrthoDB" id="8300278at2759"/>
<keyword evidence="6 21" id="KW-0500">Molybdenum</keyword>
<dbReference type="InterPro" id="IPR008274">
    <property type="entry name" value="AldOxase/xan_DH_MoCoBD1"/>
</dbReference>
<feature type="binding site" evidence="21">
    <location>
        <position position="152"/>
    </location>
    <ligand>
        <name>[2Fe-2S] cluster</name>
        <dbReference type="ChEBI" id="CHEBI:190135"/>
        <label>2</label>
    </ligand>
</feature>
<dbReference type="InterPro" id="IPR036856">
    <property type="entry name" value="Ald_Oxase/Xan_DH_a/b_sf"/>
</dbReference>
<evidence type="ECO:0000256" key="8">
    <source>
        <dbReference type="ARBA" id="ARBA00022714"/>
    </source>
</evidence>
<evidence type="ECO:0000256" key="5">
    <source>
        <dbReference type="ARBA" id="ARBA00013123"/>
    </source>
</evidence>
<comment type="subcellular location">
    <subcellularLocation>
        <location evidence="2">Peroxisome</location>
    </subcellularLocation>
</comment>
<evidence type="ECO:0000256" key="1">
    <source>
        <dbReference type="ARBA" id="ARBA00001974"/>
    </source>
</evidence>
<feature type="active site" description="Proton acceptor" evidence="19">
    <location>
        <position position="1276"/>
    </location>
</feature>
<comment type="cofactor">
    <cofactor evidence="1 20">
        <name>FAD</name>
        <dbReference type="ChEBI" id="CHEBI:57692"/>
    </cofactor>
</comment>
<keyword evidence="7" id="KW-0285">Flavoprotein</keyword>
<feature type="binding site" evidence="20">
    <location>
        <position position="817"/>
    </location>
    <ligand>
        <name>substrate</name>
    </ligand>
</feature>
<dbReference type="InterPro" id="IPR001041">
    <property type="entry name" value="2Fe-2S_ferredoxin-type"/>
</dbReference>
<dbReference type="Pfam" id="PF00941">
    <property type="entry name" value="FAD_binding_5"/>
    <property type="match status" value="1"/>
</dbReference>
<dbReference type="InterPro" id="IPR016166">
    <property type="entry name" value="FAD-bd_PCMH"/>
</dbReference>
<keyword evidence="24" id="KW-1185">Reference proteome</keyword>
<keyword evidence="13 21" id="KW-0411">Iron-sulfur</keyword>
<feature type="binding site" evidence="21">
    <location>
        <position position="50"/>
    </location>
    <ligand>
        <name>[2Fe-2S] cluster</name>
        <dbReference type="ChEBI" id="CHEBI:190135"/>
        <label>1</label>
    </ligand>
</feature>
<dbReference type="Gene3D" id="1.10.150.120">
    <property type="entry name" value="[2Fe-2S]-binding domain"/>
    <property type="match status" value="1"/>
</dbReference>
<evidence type="ECO:0000256" key="19">
    <source>
        <dbReference type="PIRSR" id="PIRSR000127-1"/>
    </source>
</evidence>
<organism evidence="24 25">
    <name type="scientific">Biomphalaria glabrata</name>
    <name type="common">Bloodfluke planorb</name>
    <name type="synonym">Freshwater snail</name>
    <dbReference type="NCBI Taxonomy" id="6526"/>
    <lineage>
        <taxon>Eukaryota</taxon>
        <taxon>Metazoa</taxon>
        <taxon>Spiralia</taxon>
        <taxon>Lophotrochozoa</taxon>
        <taxon>Mollusca</taxon>
        <taxon>Gastropoda</taxon>
        <taxon>Heterobranchia</taxon>
        <taxon>Euthyneura</taxon>
        <taxon>Panpulmonata</taxon>
        <taxon>Hygrophila</taxon>
        <taxon>Lymnaeoidea</taxon>
        <taxon>Planorbidae</taxon>
        <taxon>Biomphalaria</taxon>
    </lineage>
</organism>
<evidence type="ECO:0000256" key="12">
    <source>
        <dbReference type="ARBA" id="ARBA00023004"/>
    </source>
</evidence>
<evidence type="ECO:0000313" key="24">
    <source>
        <dbReference type="Proteomes" id="UP001165740"/>
    </source>
</evidence>
<keyword evidence="9 21" id="KW-0479">Metal-binding</keyword>
<evidence type="ECO:0000256" key="18">
    <source>
        <dbReference type="ARBA" id="ARBA00049517"/>
    </source>
</evidence>
<feature type="binding site" evidence="20">
    <location>
        <position position="929"/>
    </location>
    <ligand>
        <name>substrate</name>
    </ligand>
</feature>
<dbReference type="Gene3D" id="3.30.43.10">
    <property type="entry name" value="Uridine Diphospho-n-acetylenolpyruvylglucosamine Reductase, domain 2"/>
    <property type="match status" value="1"/>
</dbReference>
<name>A0A9W3AXN8_BIOGL</name>
<evidence type="ECO:0000256" key="20">
    <source>
        <dbReference type="PIRSR" id="PIRSR000127-2"/>
    </source>
</evidence>
<dbReference type="SUPFAM" id="SSF47741">
    <property type="entry name" value="CO dehydrogenase ISP C-domain like"/>
    <property type="match status" value="1"/>
</dbReference>
<reference evidence="25" key="1">
    <citation type="submission" date="2025-08" db="UniProtKB">
        <authorList>
            <consortium name="RefSeq"/>
        </authorList>
    </citation>
    <scope>IDENTIFICATION</scope>
</reference>
<dbReference type="PROSITE" id="PS00559">
    <property type="entry name" value="MOLYBDOPTERIN_EUK"/>
    <property type="match status" value="1"/>
</dbReference>
<dbReference type="InterPro" id="IPR002888">
    <property type="entry name" value="2Fe-2S-bd"/>
</dbReference>
<dbReference type="FunFam" id="3.30.43.10:FF:000001">
    <property type="entry name" value="Xanthine dehydrogenase/oxidase"/>
    <property type="match status" value="1"/>
</dbReference>
<dbReference type="Gene3D" id="3.90.1170.50">
    <property type="entry name" value="Aldehyde oxidase/xanthine dehydrogenase, a/b hammerhead"/>
    <property type="match status" value="1"/>
</dbReference>
<feature type="binding site" evidence="21">
    <location>
        <position position="1094"/>
    </location>
    <ligand>
        <name>Mo-molybdopterin</name>
        <dbReference type="ChEBI" id="CHEBI:71302"/>
    </ligand>
    <ligandPart>
        <name>Mo</name>
        <dbReference type="ChEBI" id="CHEBI:28685"/>
    </ligandPart>
</feature>
<feature type="binding site" evidence="20">
    <location>
        <position position="355"/>
    </location>
    <ligand>
        <name>FAD</name>
        <dbReference type="ChEBI" id="CHEBI:57692"/>
    </ligand>
</feature>
<comment type="cofactor">
    <cofactor evidence="16">
        <name>[2Fe-2S] cluster</name>
        <dbReference type="ChEBI" id="CHEBI:190135"/>
    </cofactor>
</comment>
<evidence type="ECO:0000256" key="13">
    <source>
        <dbReference type="ARBA" id="ARBA00023014"/>
    </source>
</evidence>
<dbReference type="FunFam" id="3.30.365.10:FF:000003">
    <property type="entry name" value="Aldehyde oxidase 1"/>
    <property type="match status" value="1"/>
</dbReference>
<evidence type="ECO:0000256" key="14">
    <source>
        <dbReference type="ARBA" id="ARBA00023027"/>
    </source>
</evidence>
<comment type="subunit">
    <text evidence="4">Homodimer.</text>
</comment>
<evidence type="ECO:0000313" key="25">
    <source>
        <dbReference type="RefSeq" id="XP_055891990.1"/>
    </source>
</evidence>
<dbReference type="InterPro" id="IPR022407">
    <property type="entry name" value="OxRdtase_Mopterin_BS"/>
</dbReference>
<evidence type="ECO:0000256" key="6">
    <source>
        <dbReference type="ARBA" id="ARBA00022505"/>
    </source>
</evidence>
<feature type="binding site" evidence="21">
    <location>
        <position position="53"/>
    </location>
    <ligand>
        <name>[2Fe-2S] cluster</name>
        <dbReference type="ChEBI" id="CHEBI:190135"/>
        <label>1</label>
    </ligand>
</feature>
<feature type="binding site" evidence="21">
    <location>
        <position position="118"/>
    </location>
    <ligand>
        <name>[2Fe-2S] cluster</name>
        <dbReference type="ChEBI" id="CHEBI:190135"/>
        <label>2</label>
    </ligand>
</feature>
<dbReference type="GeneID" id="106062035"/>
<dbReference type="Proteomes" id="UP001165740">
    <property type="component" value="Chromosome 7"/>
</dbReference>
<dbReference type="InterPro" id="IPR000674">
    <property type="entry name" value="Ald_Oxase/Xan_DH_a/b"/>
</dbReference>
<dbReference type="InterPro" id="IPR016208">
    <property type="entry name" value="Ald_Oxase/xanthine_DH-like"/>
</dbReference>
<dbReference type="RefSeq" id="XP_055891990.1">
    <property type="nucleotide sequence ID" value="XM_056036015.1"/>
</dbReference>
<dbReference type="InterPro" id="IPR005107">
    <property type="entry name" value="CO_DH_flav_C"/>
</dbReference>
<dbReference type="GO" id="GO:0006145">
    <property type="term" value="P:purine nucleobase catabolic process"/>
    <property type="evidence" value="ECO:0007669"/>
    <property type="project" value="UniProtKB-ARBA"/>
</dbReference>
<feature type="binding site" evidence="20">
    <location>
        <begin position="365"/>
        <end position="369"/>
    </location>
    <ligand>
        <name>FAD</name>
        <dbReference type="ChEBI" id="CHEBI:57692"/>
    </ligand>
</feature>
<evidence type="ECO:0000256" key="11">
    <source>
        <dbReference type="ARBA" id="ARBA00023002"/>
    </source>
</evidence>
<keyword evidence="10 20" id="KW-0274">FAD</keyword>
<keyword evidence="15" id="KW-0576">Peroxisome</keyword>
<comment type="catalytic activity">
    <reaction evidence="17">
        <text>xanthine + NAD(+) + H2O = urate + NADH + H(+)</text>
        <dbReference type="Rhea" id="RHEA:16669"/>
        <dbReference type="ChEBI" id="CHEBI:15377"/>
        <dbReference type="ChEBI" id="CHEBI:15378"/>
        <dbReference type="ChEBI" id="CHEBI:17712"/>
        <dbReference type="ChEBI" id="CHEBI:17775"/>
        <dbReference type="ChEBI" id="CHEBI:57540"/>
        <dbReference type="ChEBI" id="CHEBI:57945"/>
        <dbReference type="EC" id="1.17.1.4"/>
    </reaction>
</comment>
<dbReference type="FunFam" id="3.30.365.10:FF:000004">
    <property type="entry name" value="Xanthine dehydrogenase oxidase"/>
    <property type="match status" value="1"/>
</dbReference>
<dbReference type="GO" id="GO:0005777">
    <property type="term" value="C:peroxisome"/>
    <property type="evidence" value="ECO:0007669"/>
    <property type="project" value="UniProtKB-SubCell"/>
</dbReference>
<feature type="binding site" evidence="21">
    <location>
        <position position="115"/>
    </location>
    <ligand>
        <name>[2Fe-2S] cluster</name>
        <dbReference type="ChEBI" id="CHEBI:190135"/>
        <label>2</label>
    </ligand>
</feature>
<feature type="binding site" evidence="21">
    <location>
        <position position="782"/>
    </location>
    <ligand>
        <name>Mo-molybdopterin</name>
        <dbReference type="ChEBI" id="CHEBI:71302"/>
    </ligand>
    <ligandPart>
        <name>Mo</name>
        <dbReference type="ChEBI" id="CHEBI:28685"/>
    </ligandPart>
</feature>
<dbReference type="GO" id="GO:0051537">
    <property type="term" value="F:2 iron, 2 sulfur cluster binding"/>
    <property type="evidence" value="ECO:0007669"/>
    <property type="project" value="UniProtKB-KW"/>
</dbReference>
<comment type="similarity">
    <text evidence="3">Belongs to the xanthine dehydrogenase family.</text>
</comment>
<dbReference type="InterPro" id="IPR046867">
    <property type="entry name" value="AldOxase/xan_DH_MoCoBD2"/>
</dbReference>
<dbReference type="Pfam" id="PF20256">
    <property type="entry name" value="MoCoBD_2"/>
    <property type="match status" value="1"/>
</dbReference>
<dbReference type="InterPro" id="IPR036683">
    <property type="entry name" value="CO_DH_flav_C_dom_sf"/>
</dbReference>
<dbReference type="PROSITE" id="PS00197">
    <property type="entry name" value="2FE2S_FER_1"/>
    <property type="match status" value="1"/>
</dbReference>
<dbReference type="InterPro" id="IPR036884">
    <property type="entry name" value="2Fe-2S-bd_dom_sf"/>
</dbReference>
<evidence type="ECO:0000256" key="10">
    <source>
        <dbReference type="ARBA" id="ARBA00022827"/>
    </source>
</evidence>
<feature type="binding site" evidence="21">
    <location>
        <position position="813"/>
    </location>
    <ligand>
        <name>Mo-molybdopterin</name>
        <dbReference type="ChEBI" id="CHEBI:71302"/>
    </ligand>
    <ligandPart>
        <name>Mo</name>
        <dbReference type="ChEBI" id="CHEBI:28685"/>
    </ligandPart>
</feature>
<dbReference type="GO" id="GO:0071949">
    <property type="term" value="F:FAD binding"/>
    <property type="evidence" value="ECO:0007669"/>
    <property type="project" value="InterPro"/>
</dbReference>
<feature type="binding site" evidence="20">
    <location>
        <position position="441"/>
    </location>
    <ligand>
        <name>FAD</name>
        <dbReference type="ChEBI" id="CHEBI:57692"/>
    </ligand>
</feature>
<dbReference type="InterPro" id="IPR012675">
    <property type="entry name" value="Beta-grasp_dom_sf"/>
</dbReference>
<dbReference type="Gene3D" id="3.30.390.50">
    <property type="entry name" value="CO dehydrogenase flavoprotein, C-terminal domain"/>
    <property type="match status" value="1"/>
</dbReference>
<evidence type="ECO:0000256" key="15">
    <source>
        <dbReference type="ARBA" id="ARBA00023140"/>
    </source>
</evidence>
<evidence type="ECO:0000256" key="7">
    <source>
        <dbReference type="ARBA" id="ARBA00022630"/>
    </source>
</evidence>
<dbReference type="InterPro" id="IPR002346">
    <property type="entry name" value="Mopterin_DH_FAD-bd"/>
</dbReference>
<dbReference type="SMART" id="SM01008">
    <property type="entry name" value="Ald_Xan_dh_C"/>
    <property type="match status" value="1"/>
</dbReference>
<dbReference type="NCBIfam" id="TIGR02963">
    <property type="entry name" value="xanthine_xdhA"/>
    <property type="match status" value="1"/>
</dbReference>
<dbReference type="GO" id="GO:0043546">
    <property type="term" value="F:molybdopterin cofactor binding"/>
    <property type="evidence" value="ECO:0007669"/>
    <property type="project" value="InterPro"/>
</dbReference>
<evidence type="ECO:0000256" key="3">
    <source>
        <dbReference type="ARBA" id="ARBA00006849"/>
    </source>
</evidence>
<gene>
    <name evidence="25" type="primary">LOC106062035</name>
</gene>
<dbReference type="InterPro" id="IPR006058">
    <property type="entry name" value="2Fe2S_fd_BS"/>
</dbReference>
<feature type="binding site" evidence="21">
    <location>
        <position position="150"/>
    </location>
    <ligand>
        <name>[2Fe-2S] cluster</name>
        <dbReference type="ChEBI" id="CHEBI:190135"/>
        <label>2</label>
    </ligand>
</feature>
<accession>A0A9W3AXN8</accession>
<dbReference type="Gene3D" id="3.30.465.10">
    <property type="match status" value="1"/>
</dbReference>
<keyword evidence="12 21" id="KW-0408">Iron</keyword>
<dbReference type="Pfam" id="PF02738">
    <property type="entry name" value="MoCoBD_1"/>
    <property type="match status" value="1"/>
</dbReference>
<feature type="binding site" evidence="20">
    <location>
        <begin position="275"/>
        <end position="282"/>
    </location>
    <ligand>
        <name>FAD</name>
        <dbReference type="ChEBI" id="CHEBI:57692"/>
    </ligand>
</feature>
<evidence type="ECO:0000256" key="17">
    <source>
        <dbReference type="ARBA" id="ARBA00049017"/>
    </source>
</evidence>
<comment type="cofactor">
    <cofactor evidence="21">
        <name>[2Fe-2S] cluster</name>
        <dbReference type="ChEBI" id="CHEBI:190135"/>
    </cofactor>
    <text evidence="21">Binds 2 [2Fe-2S] clusters.</text>
</comment>
<dbReference type="Pfam" id="PF01315">
    <property type="entry name" value="Ald_Xan_dh_C"/>
    <property type="match status" value="1"/>
</dbReference>
<comment type="catalytic activity">
    <reaction evidence="18">
        <text>hypoxanthine + NAD(+) + H2O = xanthine + NADH + H(+)</text>
        <dbReference type="Rhea" id="RHEA:24670"/>
        <dbReference type="ChEBI" id="CHEBI:15377"/>
        <dbReference type="ChEBI" id="CHEBI:15378"/>
        <dbReference type="ChEBI" id="CHEBI:17368"/>
        <dbReference type="ChEBI" id="CHEBI:17712"/>
        <dbReference type="ChEBI" id="CHEBI:57540"/>
        <dbReference type="ChEBI" id="CHEBI:57945"/>
        <dbReference type="EC" id="1.17.1.4"/>
    </reaction>
</comment>
<dbReference type="InterPro" id="IPR036010">
    <property type="entry name" value="2Fe-2S_ferredoxin-like_sf"/>
</dbReference>
<feature type="domain" description="FAD-binding PCMH-type" evidence="23">
    <location>
        <begin position="247"/>
        <end position="433"/>
    </location>
</feature>
<dbReference type="FunFam" id="3.30.365.10:FF:000002">
    <property type="entry name" value="Xanthine dehydrogenase oxidase"/>
    <property type="match status" value="1"/>
</dbReference>
<keyword evidence="14" id="KW-0520">NAD</keyword>
<dbReference type="SUPFAM" id="SSF55447">
    <property type="entry name" value="CO dehydrogenase flavoprotein C-terminal domain-like"/>
    <property type="match status" value="1"/>
</dbReference>
<feature type="binding site" evidence="20">
    <location>
        <position position="423"/>
    </location>
    <ligand>
        <name>FAD</name>
        <dbReference type="ChEBI" id="CHEBI:57692"/>
    </ligand>
</feature>
<dbReference type="FunFam" id="3.30.390.50:FF:000001">
    <property type="entry name" value="Xanthine dehydrogenase oxidase"/>
    <property type="match status" value="1"/>
</dbReference>
<dbReference type="SUPFAM" id="SSF54292">
    <property type="entry name" value="2Fe-2S ferredoxin-like"/>
    <property type="match status" value="1"/>
</dbReference>